<reference evidence="1" key="1">
    <citation type="journal article" date="2020" name="Nature">
        <title>Giant virus diversity and host interactions through global metagenomics.</title>
        <authorList>
            <person name="Schulz F."/>
            <person name="Roux S."/>
            <person name="Paez-Espino D."/>
            <person name="Jungbluth S."/>
            <person name="Walsh D.A."/>
            <person name="Denef V.J."/>
            <person name="McMahon K.D."/>
            <person name="Konstantinidis K.T."/>
            <person name="Eloe-Fadrosh E.A."/>
            <person name="Kyrpides N.C."/>
            <person name="Woyke T."/>
        </authorList>
    </citation>
    <scope>NUCLEOTIDE SEQUENCE</scope>
    <source>
        <strain evidence="1">GVMAG-M-3300009161-30</strain>
    </source>
</reference>
<protein>
    <submittedName>
        <fullName evidence="1">Uncharacterized protein</fullName>
    </submittedName>
</protein>
<name>A0A6C0EW07_9ZZZZ</name>
<sequence length="66" mass="7657">MLFRKHDGTLVEINKCDYANDVIYYKKIMEVTIGKFTDINDTNAEPNYTAKDSYSTQAIHKLLCLH</sequence>
<dbReference type="AlphaFoldDB" id="A0A6C0EW07"/>
<proteinExistence type="predicted"/>
<evidence type="ECO:0000313" key="1">
    <source>
        <dbReference type="EMBL" id="QHT32881.1"/>
    </source>
</evidence>
<accession>A0A6C0EW07</accession>
<organism evidence="1">
    <name type="scientific">viral metagenome</name>
    <dbReference type="NCBI Taxonomy" id="1070528"/>
    <lineage>
        <taxon>unclassified sequences</taxon>
        <taxon>metagenomes</taxon>
        <taxon>organismal metagenomes</taxon>
    </lineage>
</organism>
<dbReference type="EMBL" id="MN738952">
    <property type="protein sequence ID" value="QHT32881.1"/>
    <property type="molecule type" value="Genomic_DNA"/>
</dbReference>